<reference evidence="2" key="1">
    <citation type="submission" date="2020-11" db="EMBL/GenBank/DDBJ databases">
        <authorList>
            <consortium name="DOE Joint Genome Institute"/>
            <person name="Ahrendt S."/>
            <person name="Riley R."/>
            <person name="Andreopoulos W."/>
            <person name="Labutti K."/>
            <person name="Pangilinan J."/>
            <person name="Ruiz-Duenas F.J."/>
            <person name="Barrasa J.M."/>
            <person name="Sanchez-Garcia M."/>
            <person name="Camarero S."/>
            <person name="Miyauchi S."/>
            <person name="Serrano A."/>
            <person name="Linde D."/>
            <person name="Babiker R."/>
            <person name="Drula E."/>
            <person name="Ayuso-Fernandez I."/>
            <person name="Pacheco R."/>
            <person name="Padilla G."/>
            <person name="Ferreira P."/>
            <person name="Barriuso J."/>
            <person name="Kellner H."/>
            <person name="Castanera R."/>
            <person name="Alfaro M."/>
            <person name="Ramirez L."/>
            <person name="Pisabarro A.G."/>
            <person name="Kuo A."/>
            <person name="Tritt A."/>
            <person name="Lipzen A."/>
            <person name="He G."/>
            <person name="Yan M."/>
            <person name="Ng V."/>
            <person name="Cullen D."/>
            <person name="Martin F."/>
            <person name="Rosso M.-N."/>
            <person name="Henrissat B."/>
            <person name="Hibbett D."/>
            <person name="Martinez A.T."/>
            <person name="Grigoriev I.V."/>
        </authorList>
    </citation>
    <scope>NUCLEOTIDE SEQUENCE</scope>
    <source>
        <strain evidence="2">CIRM-BRFM 674</strain>
    </source>
</reference>
<accession>A0A9P5Z1C3</accession>
<organism evidence="2 3">
    <name type="scientific">Pholiota conissans</name>
    <dbReference type="NCBI Taxonomy" id="109636"/>
    <lineage>
        <taxon>Eukaryota</taxon>
        <taxon>Fungi</taxon>
        <taxon>Dikarya</taxon>
        <taxon>Basidiomycota</taxon>
        <taxon>Agaricomycotina</taxon>
        <taxon>Agaricomycetes</taxon>
        <taxon>Agaricomycetidae</taxon>
        <taxon>Agaricales</taxon>
        <taxon>Agaricineae</taxon>
        <taxon>Strophariaceae</taxon>
        <taxon>Pholiota</taxon>
    </lineage>
</organism>
<protein>
    <submittedName>
        <fullName evidence="2">Uncharacterized protein</fullName>
    </submittedName>
</protein>
<evidence type="ECO:0000256" key="1">
    <source>
        <dbReference type="SAM" id="Phobius"/>
    </source>
</evidence>
<sequence length="70" mass="7806">MVYSCMQLQNSSLYSDPLPCSRSRSWLRLLYQYTSALLVAVILQSGLAIHGMARDLLCQSSASIFVATYL</sequence>
<keyword evidence="1" id="KW-1133">Transmembrane helix</keyword>
<dbReference type="EMBL" id="MU155247">
    <property type="protein sequence ID" value="KAF9477935.1"/>
    <property type="molecule type" value="Genomic_DNA"/>
</dbReference>
<keyword evidence="1" id="KW-0812">Transmembrane</keyword>
<keyword evidence="3" id="KW-1185">Reference proteome</keyword>
<proteinExistence type="predicted"/>
<dbReference type="Proteomes" id="UP000807469">
    <property type="component" value="Unassembled WGS sequence"/>
</dbReference>
<keyword evidence="1" id="KW-0472">Membrane</keyword>
<feature type="transmembrane region" description="Helical" evidence="1">
    <location>
        <begin position="30"/>
        <end position="49"/>
    </location>
</feature>
<comment type="caution">
    <text evidence="2">The sequence shown here is derived from an EMBL/GenBank/DDBJ whole genome shotgun (WGS) entry which is preliminary data.</text>
</comment>
<evidence type="ECO:0000313" key="2">
    <source>
        <dbReference type="EMBL" id="KAF9477935.1"/>
    </source>
</evidence>
<gene>
    <name evidence="2" type="ORF">BDN70DRAFT_880632</name>
</gene>
<evidence type="ECO:0000313" key="3">
    <source>
        <dbReference type="Proteomes" id="UP000807469"/>
    </source>
</evidence>
<name>A0A9P5Z1C3_9AGAR</name>
<dbReference type="AlphaFoldDB" id="A0A9P5Z1C3"/>